<feature type="transmembrane region" description="Helical" evidence="5">
    <location>
        <begin position="69"/>
        <end position="93"/>
    </location>
</feature>
<evidence type="ECO:0000256" key="4">
    <source>
        <dbReference type="ARBA" id="ARBA00023136"/>
    </source>
</evidence>
<evidence type="ECO:0000259" key="6">
    <source>
        <dbReference type="Pfam" id="PF00916"/>
    </source>
</evidence>
<dbReference type="GO" id="GO:0055085">
    <property type="term" value="P:transmembrane transport"/>
    <property type="evidence" value="ECO:0007669"/>
    <property type="project" value="InterPro"/>
</dbReference>
<evidence type="ECO:0000256" key="1">
    <source>
        <dbReference type="ARBA" id="ARBA00004141"/>
    </source>
</evidence>
<evidence type="ECO:0000256" key="5">
    <source>
        <dbReference type="SAM" id="Phobius"/>
    </source>
</evidence>
<keyword evidence="8" id="KW-1185">Reference proteome</keyword>
<dbReference type="Proteomes" id="UP000824998">
    <property type="component" value="Unassembled WGS sequence"/>
</dbReference>
<comment type="caution">
    <text evidence="7">The sequence shown here is derived from an EMBL/GenBank/DDBJ whole genome shotgun (WGS) entry which is preliminary data.</text>
</comment>
<dbReference type="GO" id="GO:0016020">
    <property type="term" value="C:membrane"/>
    <property type="evidence" value="ECO:0007669"/>
    <property type="project" value="UniProtKB-SubCell"/>
</dbReference>
<protein>
    <recommendedName>
        <fullName evidence="6">SLC26A/SulP transporter domain-containing protein</fullName>
    </recommendedName>
</protein>
<dbReference type="InterPro" id="IPR001902">
    <property type="entry name" value="SLC26A/SulP_fam"/>
</dbReference>
<reference evidence="7" key="1">
    <citation type="journal article" date="2021" name="IMA Fungus">
        <title>Genomic characterization of three marine fungi, including Emericellopsis atlantica sp. nov. with signatures of a generalist lifestyle and marine biomass degradation.</title>
        <authorList>
            <person name="Hagestad O.C."/>
            <person name="Hou L."/>
            <person name="Andersen J.H."/>
            <person name="Hansen E.H."/>
            <person name="Altermark B."/>
            <person name="Li C."/>
            <person name="Kuhnert E."/>
            <person name="Cox R.J."/>
            <person name="Crous P.W."/>
            <person name="Spatafora J.W."/>
            <person name="Lail K."/>
            <person name="Amirebrahimi M."/>
            <person name="Lipzen A."/>
            <person name="Pangilinan J."/>
            <person name="Andreopoulos W."/>
            <person name="Hayes R.D."/>
            <person name="Ng V."/>
            <person name="Grigoriev I.V."/>
            <person name="Jackson S.A."/>
            <person name="Sutton T.D.S."/>
            <person name="Dobson A.D.W."/>
            <person name="Rama T."/>
        </authorList>
    </citation>
    <scope>NUCLEOTIDE SEQUENCE</scope>
    <source>
        <strain evidence="7">TRa018bII</strain>
    </source>
</reference>
<feature type="transmembrane region" description="Helical" evidence="5">
    <location>
        <begin position="28"/>
        <end position="48"/>
    </location>
</feature>
<keyword evidence="4 5" id="KW-0472">Membrane</keyword>
<organism evidence="7 8">
    <name type="scientific">Amylocarpus encephaloides</name>
    <dbReference type="NCBI Taxonomy" id="45428"/>
    <lineage>
        <taxon>Eukaryota</taxon>
        <taxon>Fungi</taxon>
        <taxon>Dikarya</taxon>
        <taxon>Ascomycota</taxon>
        <taxon>Pezizomycotina</taxon>
        <taxon>Leotiomycetes</taxon>
        <taxon>Helotiales</taxon>
        <taxon>Helotiales incertae sedis</taxon>
        <taxon>Amylocarpus</taxon>
    </lineage>
</organism>
<evidence type="ECO:0000313" key="7">
    <source>
        <dbReference type="EMBL" id="KAG9239270.1"/>
    </source>
</evidence>
<dbReference type="OrthoDB" id="288203at2759"/>
<sequence length="239" mass="25711">MAAKWKKLKEGVGNDLPKYEAKWLVDDVIGVTMGMMLIPQGIASALLADMSTRPSPIVSILTDKIVAGLGVFKIPAAMVATGLAFSVGILSLLMGISNLGWLLDFVSIPILVGFRVAAAVITAQAQVLAPLGLLGIGNDFIESGNHILMKLKGDGLEAWEETYRYFNVLSSRCVVVFVKYTGVSYSVNKDRLIPIWKVAGAIEQGVKAPTQPSNWLLVLDILTKSLPFFQSPSLPPLNN</sequence>
<accession>A0A9P7YU55</accession>
<gene>
    <name evidence="7" type="ORF">BJ875DRAFT_525236</name>
</gene>
<dbReference type="PANTHER" id="PTHR11814">
    <property type="entry name" value="SULFATE TRANSPORTER"/>
    <property type="match status" value="1"/>
</dbReference>
<dbReference type="InterPro" id="IPR011547">
    <property type="entry name" value="SLC26A/SulP_dom"/>
</dbReference>
<proteinExistence type="predicted"/>
<name>A0A9P7YU55_9HELO</name>
<evidence type="ECO:0000313" key="8">
    <source>
        <dbReference type="Proteomes" id="UP000824998"/>
    </source>
</evidence>
<comment type="subcellular location">
    <subcellularLocation>
        <location evidence="1">Membrane</location>
        <topology evidence="1">Multi-pass membrane protein</topology>
    </subcellularLocation>
</comment>
<evidence type="ECO:0000256" key="2">
    <source>
        <dbReference type="ARBA" id="ARBA00022692"/>
    </source>
</evidence>
<evidence type="ECO:0000256" key="3">
    <source>
        <dbReference type="ARBA" id="ARBA00022989"/>
    </source>
</evidence>
<feature type="domain" description="SLC26A/SulP transporter" evidence="6">
    <location>
        <begin position="53"/>
        <end position="134"/>
    </location>
</feature>
<feature type="transmembrane region" description="Helical" evidence="5">
    <location>
        <begin position="99"/>
        <end position="121"/>
    </location>
</feature>
<dbReference type="AlphaFoldDB" id="A0A9P7YU55"/>
<keyword evidence="2 5" id="KW-0812">Transmembrane</keyword>
<dbReference type="EMBL" id="MU251360">
    <property type="protein sequence ID" value="KAG9239270.1"/>
    <property type="molecule type" value="Genomic_DNA"/>
</dbReference>
<keyword evidence="3 5" id="KW-1133">Transmembrane helix</keyword>
<dbReference type="Pfam" id="PF00916">
    <property type="entry name" value="Sulfate_transp"/>
    <property type="match status" value="1"/>
</dbReference>